<comment type="pathway">
    <text evidence="9">Porphyrin-containing compound metabolism; heme O biosynthesis; heme O from protoheme: step 1/1.</text>
</comment>
<gene>
    <name evidence="10" type="primary">COX10/ctaB/cyoE</name>
    <name evidence="9" type="synonym">ctaB</name>
    <name evidence="10" type="ORF">MAMC_00786</name>
</gene>
<proteinExistence type="inferred from homology"/>
<dbReference type="InterPro" id="IPR044878">
    <property type="entry name" value="UbiA_sf"/>
</dbReference>
<comment type="catalytic activity">
    <reaction evidence="8 9">
        <text>heme b + (2E,6E)-farnesyl diphosphate + H2O = Fe(II)-heme o + diphosphate</text>
        <dbReference type="Rhea" id="RHEA:28070"/>
        <dbReference type="ChEBI" id="CHEBI:15377"/>
        <dbReference type="ChEBI" id="CHEBI:33019"/>
        <dbReference type="ChEBI" id="CHEBI:60344"/>
        <dbReference type="ChEBI" id="CHEBI:60530"/>
        <dbReference type="ChEBI" id="CHEBI:175763"/>
        <dbReference type="EC" id="2.5.1.141"/>
    </reaction>
</comment>
<evidence type="ECO:0000256" key="8">
    <source>
        <dbReference type="ARBA" id="ARBA00047690"/>
    </source>
</evidence>
<comment type="caution">
    <text evidence="10">The sequence shown here is derived from an EMBL/GenBank/DDBJ whole genome shotgun (WGS) entry which is preliminary data.</text>
</comment>
<comment type="miscellaneous">
    <text evidence="9">Carbon 2 of the heme B porphyrin ring is defined according to the Fischer nomenclature.</text>
</comment>
<keyword evidence="3 9" id="KW-0808">Transferase</keyword>
<protein>
    <recommendedName>
        <fullName evidence="9">Protoheme IX farnesyltransferase</fullName>
        <ecNumber evidence="9">2.5.1.141</ecNumber>
    </recommendedName>
    <alternativeName>
        <fullName evidence="9">Heme B farnesyltransferase</fullName>
    </alternativeName>
    <alternativeName>
        <fullName evidence="9">Heme O synthase</fullName>
    </alternativeName>
</protein>
<dbReference type="GO" id="GO:0006784">
    <property type="term" value="P:heme A biosynthetic process"/>
    <property type="evidence" value="ECO:0007669"/>
    <property type="project" value="TreeGrafter"/>
</dbReference>
<keyword evidence="4 9" id="KW-0812">Transmembrane</keyword>
<evidence type="ECO:0000256" key="2">
    <source>
        <dbReference type="ARBA" id="ARBA00022475"/>
    </source>
</evidence>
<feature type="transmembrane region" description="Helical" evidence="9">
    <location>
        <begin position="55"/>
        <end position="73"/>
    </location>
</feature>
<dbReference type="UniPathway" id="UPA00834">
    <property type="reaction ID" value="UER00712"/>
</dbReference>
<dbReference type="InterPro" id="IPR006369">
    <property type="entry name" value="Protohaem_IX_farnesylTrfase"/>
</dbReference>
<sequence length="328" mass="35288">MPGLAAIASKPVKHLLRHSGQPSIPSLPAGRAVPTLSPRPLSAAVRWWQELSALIKFRLTLLVLLTTLIGYCIGSDHPIDGLRALHAVLGTALVAAAAAILNEVIERRQDAQMTRTQNRPIAAGRVDGLHATAAAVASAMAGIAYLIFFANMLAGLVAAATLFTYVCLYTPMKLISPWNTWVGAVSGALPPVIGYASAKNAVDGTALFLFSLLFFWQMPHFFAIAWLYRNDYEKAGFRMLVVVDVTGRKLTSQTVFFTLILFLVSLWPMVAGTAAIPYTLGAIALGALFIGAAVRFHNEPNRASARGLFFASIAYLPLLLGLLVAFWK</sequence>
<evidence type="ECO:0000256" key="5">
    <source>
        <dbReference type="ARBA" id="ARBA00022989"/>
    </source>
</evidence>
<feature type="transmembrane region" description="Helical" evidence="9">
    <location>
        <begin position="276"/>
        <end position="296"/>
    </location>
</feature>
<dbReference type="GO" id="GO:0008495">
    <property type="term" value="F:protoheme IX farnesyltransferase activity"/>
    <property type="evidence" value="ECO:0007669"/>
    <property type="project" value="UniProtKB-UniRule"/>
</dbReference>
<name>A0A5E6M995_9BACT</name>
<dbReference type="PANTHER" id="PTHR43448">
    <property type="entry name" value="PROTOHEME IX FARNESYLTRANSFERASE, MITOCHONDRIAL"/>
    <property type="match status" value="1"/>
</dbReference>
<dbReference type="Gene3D" id="1.10.357.140">
    <property type="entry name" value="UbiA prenyltransferase"/>
    <property type="match status" value="1"/>
</dbReference>
<keyword evidence="2 9" id="KW-1003">Cell membrane</keyword>
<evidence type="ECO:0000256" key="7">
    <source>
        <dbReference type="ARBA" id="ARBA00023136"/>
    </source>
</evidence>
<evidence type="ECO:0000256" key="1">
    <source>
        <dbReference type="ARBA" id="ARBA00004141"/>
    </source>
</evidence>
<feature type="transmembrane region" description="Helical" evidence="9">
    <location>
        <begin position="250"/>
        <end position="270"/>
    </location>
</feature>
<evidence type="ECO:0000313" key="11">
    <source>
        <dbReference type="Proteomes" id="UP000381693"/>
    </source>
</evidence>
<evidence type="ECO:0000256" key="3">
    <source>
        <dbReference type="ARBA" id="ARBA00022679"/>
    </source>
</evidence>
<comment type="subcellular location">
    <subcellularLocation>
        <location evidence="9">Cell membrane</location>
        <topology evidence="9">Multi-pass membrane protein</topology>
    </subcellularLocation>
    <subcellularLocation>
        <location evidence="1">Membrane</location>
        <topology evidence="1">Multi-pass membrane protein</topology>
    </subcellularLocation>
</comment>
<feature type="transmembrane region" description="Helical" evidence="9">
    <location>
        <begin position="85"/>
        <end position="105"/>
    </location>
</feature>
<keyword evidence="6 9" id="KW-0350">Heme biosynthesis</keyword>
<dbReference type="EC" id="2.5.1.141" evidence="9"/>
<dbReference type="HAMAP" id="MF_00154">
    <property type="entry name" value="CyoE_CtaB"/>
    <property type="match status" value="1"/>
</dbReference>
<organism evidence="10 11">
    <name type="scientific">Methylacidimicrobium cyclopophantes</name>
    <dbReference type="NCBI Taxonomy" id="1041766"/>
    <lineage>
        <taxon>Bacteria</taxon>
        <taxon>Pseudomonadati</taxon>
        <taxon>Verrucomicrobiota</taxon>
        <taxon>Methylacidimicrobium</taxon>
    </lineage>
</organism>
<dbReference type="PANTHER" id="PTHR43448:SF2">
    <property type="entry name" value="PROTOHEME IX FARNESYLTRANSFERASE, MITOCHONDRIAL"/>
    <property type="match status" value="1"/>
</dbReference>
<keyword evidence="11" id="KW-1185">Reference proteome</keyword>
<reference evidence="10" key="1">
    <citation type="submission" date="2019-09" db="EMBL/GenBank/DDBJ databases">
        <authorList>
            <person name="Cremers G."/>
        </authorList>
    </citation>
    <scope>NUCLEOTIDE SEQUENCE [LARGE SCALE GENOMIC DNA]</scope>
    <source>
        <strain evidence="10">3B</strain>
    </source>
</reference>
<evidence type="ECO:0000256" key="9">
    <source>
        <dbReference type="HAMAP-Rule" id="MF_00154"/>
    </source>
</evidence>
<dbReference type="EMBL" id="CABFUZ020000097">
    <property type="protein sequence ID" value="VVM05778.1"/>
    <property type="molecule type" value="Genomic_DNA"/>
</dbReference>
<keyword evidence="7 9" id="KW-0472">Membrane</keyword>
<dbReference type="NCBIfam" id="TIGR01473">
    <property type="entry name" value="cyoE_ctaB"/>
    <property type="match status" value="1"/>
</dbReference>
<feature type="transmembrane region" description="Helical" evidence="9">
    <location>
        <begin position="178"/>
        <end position="198"/>
    </location>
</feature>
<feature type="transmembrane region" description="Helical" evidence="9">
    <location>
        <begin position="204"/>
        <end position="229"/>
    </location>
</feature>
<feature type="transmembrane region" description="Helical" evidence="9">
    <location>
        <begin position="126"/>
        <end position="147"/>
    </location>
</feature>
<dbReference type="Proteomes" id="UP000381693">
    <property type="component" value="Unassembled WGS sequence"/>
</dbReference>
<evidence type="ECO:0000313" key="10">
    <source>
        <dbReference type="EMBL" id="VVM05778.1"/>
    </source>
</evidence>
<dbReference type="Pfam" id="PF01040">
    <property type="entry name" value="UbiA"/>
    <property type="match status" value="1"/>
</dbReference>
<feature type="transmembrane region" description="Helical" evidence="9">
    <location>
        <begin position="308"/>
        <end position="327"/>
    </location>
</feature>
<comment type="function">
    <text evidence="9">Converts heme B (protoheme IX) to heme O by substitution of the vinyl group on carbon 2 of heme B porphyrin ring with a hydroxyethyl farnesyl side group.</text>
</comment>
<dbReference type="InterPro" id="IPR000537">
    <property type="entry name" value="UbiA_prenyltransferase"/>
</dbReference>
<evidence type="ECO:0000256" key="6">
    <source>
        <dbReference type="ARBA" id="ARBA00023133"/>
    </source>
</evidence>
<dbReference type="GO" id="GO:0005886">
    <property type="term" value="C:plasma membrane"/>
    <property type="evidence" value="ECO:0007669"/>
    <property type="project" value="UniProtKB-SubCell"/>
</dbReference>
<comment type="similarity">
    <text evidence="9">Belongs to the UbiA prenyltransferase family. Protoheme IX farnesyltransferase subfamily.</text>
</comment>
<dbReference type="AlphaFoldDB" id="A0A5E6M995"/>
<dbReference type="CDD" id="cd13957">
    <property type="entry name" value="PT_UbiA_Cox10"/>
    <property type="match status" value="1"/>
</dbReference>
<accession>A0A5E6M995</accession>
<keyword evidence="5 9" id="KW-1133">Transmembrane helix</keyword>
<feature type="transmembrane region" description="Helical" evidence="9">
    <location>
        <begin position="153"/>
        <end position="171"/>
    </location>
</feature>
<evidence type="ECO:0000256" key="4">
    <source>
        <dbReference type="ARBA" id="ARBA00022692"/>
    </source>
</evidence>
<dbReference type="GO" id="GO:0048034">
    <property type="term" value="P:heme O biosynthetic process"/>
    <property type="evidence" value="ECO:0007669"/>
    <property type="project" value="UniProtKB-UniRule"/>
</dbReference>